<name>A0A067PFJ3_9AGAM</name>
<feature type="non-terminal residue" evidence="1">
    <location>
        <position position="1"/>
    </location>
</feature>
<dbReference type="EMBL" id="KL197793">
    <property type="protein sequence ID" value="KDQ49251.1"/>
    <property type="molecule type" value="Genomic_DNA"/>
</dbReference>
<accession>A0A067PFJ3</accession>
<dbReference type="InParanoid" id="A0A067PFJ3"/>
<dbReference type="OrthoDB" id="3200752at2759"/>
<organism evidence="1 2">
    <name type="scientific">Jaapia argillacea MUCL 33604</name>
    <dbReference type="NCBI Taxonomy" id="933084"/>
    <lineage>
        <taxon>Eukaryota</taxon>
        <taxon>Fungi</taxon>
        <taxon>Dikarya</taxon>
        <taxon>Basidiomycota</taxon>
        <taxon>Agaricomycotina</taxon>
        <taxon>Agaricomycetes</taxon>
        <taxon>Agaricomycetidae</taxon>
        <taxon>Jaapiales</taxon>
        <taxon>Jaapiaceae</taxon>
        <taxon>Jaapia</taxon>
    </lineage>
</organism>
<dbReference type="AlphaFoldDB" id="A0A067PFJ3"/>
<proteinExistence type="predicted"/>
<evidence type="ECO:0000313" key="2">
    <source>
        <dbReference type="Proteomes" id="UP000027265"/>
    </source>
</evidence>
<protein>
    <submittedName>
        <fullName evidence="1">Uncharacterized protein</fullName>
    </submittedName>
</protein>
<gene>
    <name evidence="1" type="ORF">JAAARDRAFT_143682</name>
</gene>
<evidence type="ECO:0000313" key="1">
    <source>
        <dbReference type="EMBL" id="KDQ49251.1"/>
    </source>
</evidence>
<reference evidence="2" key="1">
    <citation type="journal article" date="2014" name="Proc. Natl. Acad. Sci. U.S.A.">
        <title>Extensive sampling of basidiomycete genomes demonstrates inadequacy of the white-rot/brown-rot paradigm for wood decay fungi.</title>
        <authorList>
            <person name="Riley R."/>
            <person name="Salamov A.A."/>
            <person name="Brown D.W."/>
            <person name="Nagy L.G."/>
            <person name="Floudas D."/>
            <person name="Held B.W."/>
            <person name="Levasseur A."/>
            <person name="Lombard V."/>
            <person name="Morin E."/>
            <person name="Otillar R."/>
            <person name="Lindquist E.A."/>
            <person name="Sun H."/>
            <person name="LaButti K.M."/>
            <person name="Schmutz J."/>
            <person name="Jabbour D."/>
            <person name="Luo H."/>
            <person name="Baker S.E."/>
            <person name="Pisabarro A.G."/>
            <person name="Walton J.D."/>
            <person name="Blanchette R.A."/>
            <person name="Henrissat B."/>
            <person name="Martin F."/>
            <person name="Cullen D."/>
            <person name="Hibbett D.S."/>
            <person name="Grigoriev I.V."/>
        </authorList>
    </citation>
    <scope>NUCLEOTIDE SEQUENCE [LARGE SCALE GENOMIC DNA]</scope>
    <source>
        <strain evidence="2">MUCL 33604</strain>
    </source>
</reference>
<keyword evidence="2" id="KW-1185">Reference proteome</keyword>
<dbReference type="Proteomes" id="UP000027265">
    <property type="component" value="Unassembled WGS sequence"/>
</dbReference>
<dbReference type="HOGENOM" id="CLU_2378390_0_0_1"/>
<sequence>WFRETLETTAIMNDILHIIHPSLYYYGLRAQQAIRDQWGHEQAAELWVSVYTGCLVIANRETPLHRDPNCWYGWYDLLALVGKYDGTETWNVDCD</sequence>